<feature type="transmembrane region" description="Helical" evidence="10">
    <location>
        <begin position="360"/>
        <end position="378"/>
    </location>
</feature>
<comment type="catalytic activity">
    <reaction evidence="9">
        <text>NAD(+) + NADPH + H(+)(in) = NADH + NADP(+) + H(+)(out)</text>
        <dbReference type="Rhea" id="RHEA:47992"/>
        <dbReference type="ChEBI" id="CHEBI:15378"/>
        <dbReference type="ChEBI" id="CHEBI:57540"/>
        <dbReference type="ChEBI" id="CHEBI:57783"/>
        <dbReference type="ChEBI" id="CHEBI:57945"/>
        <dbReference type="ChEBI" id="CHEBI:58349"/>
        <dbReference type="EC" id="7.1.1.1"/>
    </reaction>
</comment>
<reference evidence="12" key="1">
    <citation type="submission" date="2025-08" db="UniProtKB">
        <authorList>
            <consortium name="Ensembl"/>
        </authorList>
    </citation>
    <scope>IDENTIFICATION</scope>
</reference>
<feature type="transmembrane region" description="Helical" evidence="10">
    <location>
        <begin position="330"/>
        <end position="348"/>
    </location>
</feature>
<dbReference type="Proteomes" id="UP000472277">
    <property type="component" value="Chromosome 23"/>
</dbReference>
<keyword evidence="13" id="KW-1185">Reference proteome</keyword>
<evidence type="ECO:0000256" key="1">
    <source>
        <dbReference type="ARBA" id="ARBA00004141"/>
    </source>
</evidence>
<dbReference type="PANTHER" id="PTHR10160">
    <property type="entry name" value="NAD(P) TRANSHYDROGENASE"/>
    <property type="match status" value="1"/>
</dbReference>
<evidence type="ECO:0000256" key="8">
    <source>
        <dbReference type="ARBA" id="ARBA00023136"/>
    </source>
</evidence>
<evidence type="ECO:0000256" key="5">
    <source>
        <dbReference type="ARBA" id="ARBA00022967"/>
    </source>
</evidence>
<evidence type="ECO:0000313" key="13">
    <source>
        <dbReference type="Proteomes" id="UP000472277"/>
    </source>
</evidence>
<evidence type="ECO:0000256" key="10">
    <source>
        <dbReference type="SAM" id="Phobius"/>
    </source>
</evidence>
<dbReference type="InterPro" id="IPR036291">
    <property type="entry name" value="NAD(P)-bd_dom_sf"/>
</dbReference>
<evidence type="ECO:0000256" key="4">
    <source>
        <dbReference type="ARBA" id="ARBA00022857"/>
    </source>
</evidence>
<dbReference type="InParanoid" id="A0A674C8P0"/>
<dbReference type="InterPro" id="IPR034300">
    <property type="entry name" value="PNTB-like"/>
</dbReference>
<dbReference type="AlphaFoldDB" id="A0A674C8P0"/>
<dbReference type="InterPro" id="IPR029035">
    <property type="entry name" value="DHS-like_NAD/FAD-binding_dom"/>
</dbReference>
<evidence type="ECO:0000256" key="7">
    <source>
        <dbReference type="ARBA" id="ARBA00023027"/>
    </source>
</evidence>
<feature type="transmembrane region" description="Helical" evidence="10">
    <location>
        <begin position="398"/>
        <end position="418"/>
    </location>
</feature>
<reference evidence="12" key="2">
    <citation type="submission" date="2025-09" db="UniProtKB">
        <authorList>
            <consortium name="Ensembl"/>
        </authorList>
    </citation>
    <scope>IDENTIFICATION</scope>
</reference>
<dbReference type="GO" id="GO:0008750">
    <property type="term" value="F:proton-translocating NAD(P)+ transhydrogenase activity"/>
    <property type="evidence" value="ECO:0007669"/>
    <property type="project" value="UniProtKB-EC"/>
</dbReference>
<dbReference type="Ensembl" id="ENSSTUT00000085317.1">
    <property type="protein sequence ID" value="ENSSTUP00000080155.1"/>
    <property type="gene ID" value="ENSSTUG00000035331.1"/>
</dbReference>
<dbReference type="Gene3D" id="3.40.50.720">
    <property type="entry name" value="NAD(P)-binding Rossmann-like Domain"/>
    <property type="match status" value="1"/>
</dbReference>
<organism evidence="12 13">
    <name type="scientific">Salmo trutta</name>
    <name type="common">Brown trout</name>
    <dbReference type="NCBI Taxonomy" id="8032"/>
    <lineage>
        <taxon>Eukaryota</taxon>
        <taxon>Metazoa</taxon>
        <taxon>Chordata</taxon>
        <taxon>Craniata</taxon>
        <taxon>Vertebrata</taxon>
        <taxon>Euteleostomi</taxon>
        <taxon>Actinopterygii</taxon>
        <taxon>Neopterygii</taxon>
        <taxon>Teleostei</taxon>
        <taxon>Protacanthopterygii</taxon>
        <taxon>Salmoniformes</taxon>
        <taxon>Salmonidae</taxon>
        <taxon>Salmoninae</taxon>
        <taxon>Salmo</taxon>
    </lineage>
</organism>
<keyword evidence="3 10" id="KW-0812">Transmembrane</keyword>
<proteinExistence type="predicted"/>
<keyword evidence="8 10" id="KW-0472">Membrane</keyword>
<keyword evidence="7" id="KW-0520">NAD</keyword>
<evidence type="ECO:0000256" key="9">
    <source>
        <dbReference type="ARBA" id="ARBA00048202"/>
    </source>
</evidence>
<gene>
    <name evidence="12" type="primary">NNT</name>
</gene>
<dbReference type="InterPro" id="IPR007698">
    <property type="entry name" value="AlaDH/PNT_NAD(H)-bd"/>
</dbReference>
<evidence type="ECO:0000256" key="6">
    <source>
        <dbReference type="ARBA" id="ARBA00022989"/>
    </source>
</evidence>
<name>A0A674C8P0_SALTR</name>
<evidence type="ECO:0000259" key="11">
    <source>
        <dbReference type="SMART" id="SM01002"/>
    </source>
</evidence>
<keyword evidence="5" id="KW-1278">Translocase</keyword>
<dbReference type="GO" id="GO:0006740">
    <property type="term" value="P:NADPH regeneration"/>
    <property type="evidence" value="ECO:0007669"/>
    <property type="project" value="TreeGrafter"/>
</dbReference>
<accession>A0A674C8P0</accession>
<protein>
    <recommendedName>
        <fullName evidence="2">proton-translocating NAD(P)(+) transhydrogenase</fullName>
        <ecNumber evidence="2">7.1.1.1</ecNumber>
    </recommendedName>
</protein>
<dbReference type="SUPFAM" id="SSF51735">
    <property type="entry name" value="NAD(P)-binding Rossmann-fold domains"/>
    <property type="match status" value="1"/>
</dbReference>
<dbReference type="GO" id="GO:0005743">
    <property type="term" value="C:mitochondrial inner membrane"/>
    <property type="evidence" value="ECO:0007669"/>
    <property type="project" value="TreeGrafter"/>
</dbReference>
<feature type="transmembrane region" description="Helical" evidence="10">
    <location>
        <begin position="304"/>
        <end position="324"/>
    </location>
</feature>
<feature type="transmembrane region" description="Helical" evidence="10">
    <location>
        <begin position="255"/>
        <end position="274"/>
    </location>
</feature>
<dbReference type="SMART" id="SM01002">
    <property type="entry name" value="AlaDh_PNT_C"/>
    <property type="match status" value="1"/>
</dbReference>
<comment type="subcellular location">
    <subcellularLocation>
        <location evidence="1">Membrane</location>
        <topology evidence="1">Multi-pass membrane protein</topology>
    </subcellularLocation>
</comment>
<evidence type="ECO:0000256" key="2">
    <source>
        <dbReference type="ARBA" id="ARBA00012943"/>
    </source>
</evidence>
<feature type="transmembrane region" description="Helical" evidence="10">
    <location>
        <begin position="280"/>
        <end position="297"/>
    </location>
</feature>
<dbReference type="SUPFAM" id="SSF52467">
    <property type="entry name" value="DHS-like NAD/FAD-binding domain"/>
    <property type="match status" value="1"/>
</dbReference>
<dbReference type="GO" id="GO:0050661">
    <property type="term" value="F:NADP binding"/>
    <property type="evidence" value="ECO:0007669"/>
    <property type="project" value="TreeGrafter"/>
</dbReference>
<evidence type="ECO:0000313" key="12">
    <source>
        <dbReference type="Ensembl" id="ENSSTUP00000080155.1"/>
    </source>
</evidence>
<dbReference type="Gene3D" id="3.40.50.1220">
    <property type="entry name" value="TPP-binding domain"/>
    <property type="match status" value="1"/>
</dbReference>
<keyword evidence="6 10" id="KW-1133">Transmembrane helix</keyword>
<dbReference type="PANTHER" id="PTHR10160:SF22">
    <property type="entry name" value="NAD(P) TRANSHYDROGENASE, MITOCHONDRIAL"/>
    <property type="match status" value="1"/>
</dbReference>
<dbReference type="Pfam" id="PF02233">
    <property type="entry name" value="PNTB"/>
    <property type="match status" value="4"/>
</dbReference>
<dbReference type="GeneTree" id="ENSGT00390000004624"/>
<dbReference type="Pfam" id="PF01262">
    <property type="entry name" value="AlaDh_PNT_C"/>
    <property type="match status" value="1"/>
</dbReference>
<sequence length="631" mass="67589">MSKELIEADMKLFAKQCLEVDILLSTALIPDRKAPILITKNMVESMKDGSVVVDLAVEAGGNIETTVPGELSVHKGVTHIGFADLPSRLPTQSSTLYSNNLTGLICAISPSTENFHYEVKEQFNYGTMDHFIRGSVVMQNGNNLFPAPLPDNITVAAPPKPKSMQELAKEKAAAESPVKATLTTTGMYTGGLGTRLGLGLATPNARSKRVYVQTVVYQIDFDWFCSLSLSGGFLVTKKMLDMFKRPTDPPEYNYLYLLPTGLFVGGYGVAMQAGYNIEQMMYLGSGMCCVGVLAGLSNQSTARLGNALGMMGVAGGIAVTLGFLKPTPELLAQMSAAMAVGGIAELGIARKIQITDLPQLVVAFHRLVGLAAVLTYVAEYMIEYPHFATDPAANLTKIIAYLNTFIGGVTFSGSLVAYGKLQDSVLSLGRHGTTYTSYSGWALCAEGFLLSNNLLNIVGALICSSGAILSRIGLGHDPFPGQRTSSTGSGKPMEIIGTWTRLMPGQLNVLLAEAGVPYDIVLEMEEINEDFADNMHHIFSVVCCDLFFFVSETDLVLVIGANDTVNSAAQEDPNSIIESMKSERVVVMKRSLGVCYAALDNPIFYKPNTAMLLGDAKSTCDALQAEVCKAS</sequence>
<evidence type="ECO:0000256" key="3">
    <source>
        <dbReference type="ARBA" id="ARBA00022692"/>
    </source>
</evidence>
<dbReference type="EC" id="7.1.1.1" evidence="2"/>
<keyword evidence="4" id="KW-0521">NADP</keyword>
<dbReference type="OMA" id="WHGAINI"/>
<feature type="domain" description="Alanine dehydrogenase/pyridine nucleotide transhydrogenase NAD(H)-binding" evidence="11">
    <location>
        <begin position="1"/>
        <end position="81"/>
    </location>
</feature>